<keyword evidence="4" id="KW-0472">Membrane</keyword>
<dbReference type="Gene3D" id="1.20.5.400">
    <property type="match status" value="1"/>
</dbReference>
<organism evidence="6 7">
    <name type="scientific">Megalops atlanticus</name>
    <name type="common">Tarpon</name>
    <name type="synonym">Clupea gigantea</name>
    <dbReference type="NCBI Taxonomy" id="7932"/>
    <lineage>
        <taxon>Eukaryota</taxon>
        <taxon>Metazoa</taxon>
        <taxon>Chordata</taxon>
        <taxon>Craniata</taxon>
        <taxon>Vertebrata</taxon>
        <taxon>Euteleostomi</taxon>
        <taxon>Actinopterygii</taxon>
        <taxon>Neopterygii</taxon>
        <taxon>Teleostei</taxon>
        <taxon>Elopiformes</taxon>
        <taxon>Megalopidae</taxon>
        <taxon>Megalops</taxon>
    </lineage>
</organism>
<feature type="transmembrane region" description="Helical" evidence="4">
    <location>
        <begin position="59"/>
        <end position="82"/>
    </location>
</feature>
<dbReference type="EMBL" id="JAFDVH010000021">
    <property type="protein sequence ID" value="KAG7457685.1"/>
    <property type="molecule type" value="Genomic_DNA"/>
</dbReference>
<gene>
    <name evidence="6" type="ORF">MATL_G00229830</name>
</gene>
<keyword evidence="7" id="KW-1185">Reference proteome</keyword>
<protein>
    <recommendedName>
        <fullName evidence="5">C-type lectin domain-containing protein</fullName>
    </recommendedName>
</protein>
<dbReference type="Proteomes" id="UP001046870">
    <property type="component" value="Chromosome 21"/>
</dbReference>
<dbReference type="PROSITE" id="PS00615">
    <property type="entry name" value="C_TYPE_LECTIN_1"/>
    <property type="match status" value="1"/>
</dbReference>
<evidence type="ECO:0000313" key="7">
    <source>
        <dbReference type="Proteomes" id="UP001046870"/>
    </source>
</evidence>
<dbReference type="SMART" id="SM00034">
    <property type="entry name" value="CLECT"/>
    <property type="match status" value="1"/>
</dbReference>
<keyword evidence="4" id="KW-1133">Transmembrane helix</keyword>
<dbReference type="GO" id="GO:0030246">
    <property type="term" value="F:carbohydrate binding"/>
    <property type="evidence" value="ECO:0007669"/>
    <property type="project" value="UniProtKB-KW"/>
</dbReference>
<dbReference type="InterPro" id="IPR016187">
    <property type="entry name" value="CTDL_fold"/>
</dbReference>
<evidence type="ECO:0000256" key="2">
    <source>
        <dbReference type="ARBA" id="ARBA00023157"/>
    </source>
</evidence>
<dbReference type="Gene3D" id="3.10.100.10">
    <property type="entry name" value="Mannose-Binding Protein A, subunit A"/>
    <property type="match status" value="1"/>
</dbReference>
<keyword evidence="1" id="KW-0430">Lectin</keyword>
<evidence type="ECO:0000256" key="4">
    <source>
        <dbReference type="SAM" id="Phobius"/>
    </source>
</evidence>
<feature type="domain" description="C-type lectin" evidence="5">
    <location>
        <begin position="194"/>
        <end position="315"/>
    </location>
</feature>
<dbReference type="PROSITE" id="PS50041">
    <property type="entry name" value="C_TYPE_LECTIN_2"/>
    <property type="match status" value="1"/>
</dbReference>
<dbReference type="Pfam" id="PF00059">
    <property type="entry name" value="Lectin_C"/>
    <property type="match status" value="1"/>
</dbReference>
<evidence type="ECO:0000256" key="1">
    <source>
        <dbReference type="ARBA" id="ARBA00022734"/>
    </source>
</evidence>
<name>A0A9D3SW89_MEGAT</name>
<reference evidence="6" key="1">
    <citation type="submission" date="2021-01" db="EMBL/GenBank/DDBJ databases">
        <authorList>
            <person name="Zahm M."/>
            <person name="Roques C."/>
            <person name="Cabau C."/>
            <person name="Klopp C."/>
            <person name="Donnadieu C."/>
            <person name="Jouanno E."/>
            <person name="Lampietro C."/>
            <person name="Louis A."/>
            <person name="Herpin A."/>
            <person name="Echchiki A."/>
            <person name="Berthelot C."/>
            <person name="Parey E."/>
            <person name="Roest-Crollius H."/>
            <person name="Braasch I."/>
            <person name="Postlethwait J."/>
            <person name="Bobe J."/>
            <person name="Montfort J."/>
            <person name="Bouchez O."/>
            <person name="Begum T."/>
            <person name="Mejri S."/>
            <person name="Adams A."/>
            <person name="Chen W.-J."/>
            <person name="Guiguen Y."/>
        </authorList>
    </citation>
    <scope>NUCLEOTIDE SEQUENCE</scope>
    <source>
        <strain evidence="6">YG-15Mar2019-1</strain>
        <tissue evidence="6">Brain</tissue>
    </source>
</reference>
<dbReference type="CDD" id="cd03590">
    <property type="entry name" value="CLECT_DC-SIGN_like"/>
    <property type="match status" value="1"/>
</dbReference>
<dbReference type="InterPro" id="IPR016186">
    <property type="entry name" value="C-type_lectin-like/link_sf"/>
</dbReference>
<dbReference type="InterPro" id="IPR001304">
    <property type="entry name" value="C-type_lectin-like"/>
</dbReference>
<feature type="coiled-coil region" evidence="3">
    <location>
        <begin position="97"/>
        <end position="159"/>
    </location>
</feature>
<dbReference type="SUPFAM" id="SSF56436">
    <property type="entry name" value="C-type lectin-like"/>
    <property type="match status" value="1"/>
</dbReference>
<sequence>MVSIVPVDKEFQNIYSGLAFPDNDVYNTLEQTTKSTKDAQKTGVSIENPRPSVPSCREAAVCLGLLSVLLLTAIIVLCVHYNRQLSQTDTSRLMDEVEQLRANHSALAAAYQGLQSENKNLTLTNHMLQADNDNLTTALGHLSKEKTEAEAERDILNQTYTMLLQYFPVESYCPVKNDTWEIMCGRCLPGWKLFESSCYYFSTERKNWMDSRTECRKLDADLLIIENLAEQRFISETIELYDELRWAPYWIGMTDAINETVWVWVDSTLTTTLFWASSDPNDNGNEDCATITKSQMHSTSWYDEECSKSFRWICEINALKRSTETMAADTHTQLRT</sequence>
<evidence type="ECO:0000256" key="3">
    <source>
        <dbReference type="SAM" id="Coils"/>
    </source>
</evidence>
<keyword evidence="4" id="KW-0812">Transmembrane</keyword>
<dbReference type="InterPro" id="IPR033989">
    <property type="entry name" value="CD209-like_CTLD"/>
</dbReference>
<evidence type="ECO:0000313" key="6">
    <source>
        <dbReference type="EMBL" id="KAG7457685.1"/>
    </source>
</evidence>
<dbReference type="InterPro" id="IPR018378">
    <property type="entry name" value="C-type_lectin_CS"/>
</dbReference>
<dbReference type="InterPro" id="IPR050111">
    <property type="entry name" value="C-type_lectin/snaclec_domain"/>
</dbReference>
<evidence type="ECO:0000259" key="5">
    <source>
        <dbReference type="PROSITE" id="PS50041"/>
    </source>
</evidence>
<keyword evidence="2" id="KW-1015">Disulfide bond</keyword>
<proteinExistence type="predicted"/>
<comment type="caution">
    <text evidence="6">The sequence shown here is derived from an EMBL/GenBank/DDBJ whole genome shotgun (WGS) entry which is preliminary data.</text>
</comment>
<accession>A0A9D3SW89</accession>
<dbReference type="PANTHER" id="PTHR22803">
    <property type="entry name" value="MANNOSE, PHOSPHOLIPASE, LECTIN RECEPTOR RELATED"/>
    <property type="match status" value="1"/>
</dbReference>
<dbReference type="OrthoDB" id="538816at2759"/>
<dbReference type="AlphaFoldDB" id="A0A9D3SW89"/>
<keyword evidence="3" id="KW-0175">Coiled coil</keyword>